<proteinExistence type="predicted"/>
<accession>D2GX45</accession>
<gene>
    <name evidence="1" type="ORF">PANDA_001429</name>
</gene>
<dbReference type="EMBL" id="GL192363">
    <property type="protein sequence ID" value="EFB23342.1"/>
    <property type="molecule type" value="Genomic_DNA"/>
</dbReference>
<dbReference type="HOGENOM" id="CLU_007364_0_0_1"/>
<name>D2GX45_AILME</name>
<evidence type="ECO:0000313" key="1">
    <source>
        <dbReference type="EMBL" id="EFB23342.1"/>
    </source>
</evidence>
<protein>
    <submittedName>
        <fullName evidence="1">Uncharacterized protein</fullName>
    </submittedName>
</protein>
<dbReference type="InParanoid" id="D2GX45"/>
<organism evidence="1">
    <name type="scientific">Ailuropoda melanoleuca</name>
    <name type="common">Giant panda</name>
    <dbReference type="NCBI Taxonomy" id="9646"/>
    <lineage>
        <taxon>Eukaryota</taxon>
        <taxon>Metazoa</taxon>
        <taxon>Chordata</taxon>
        <taxon>Craniata</taxon>
        <taxon>Vertebrata</taxon>
        <taxon>Euteleostomi</taxon>
        <taxon>Mammalia</taxon>
        <taxon>Eutheria</taxon>
        <taxon>Laurasiatheria</taxon>
        <taxon>Carnivora</taxon>
        <taxon>Caniformia</taxon>
        <taxon>Ursidae</taxon>
        <taxon>Ailuropoda</taxon>
    </lineage>
</organism>
<reference evidence="1" key="1">
    <citation type="journal article" date="2010" name="Nature">
        <title>The sequence and de novo assembly of the giant panda genome.</title>
        <authorList>
            <person name="Li R."/>
            <person name="Fan W."/>
            <person name="Tian G."/>
            <person name="Zhu H."/>
            <person name="He L."/>
            <person name="Cai J."/>
            <person name="Huang Q."/>
            <person name="Cai Q."/>
            <person name="Li B."/>
            <person name="Bai Y."/>
            <person name="Zhang Z."/>
            <person name="Zhang Y."/>
            <person name="Wang W."/>
            <person name="Li J."/>
            <person name="Wei F."/>
            <person name="Li H."/>
            <person name="Jian M."/>
            <person name="Li J."/>
            <person name="Zhang Z."/>
            <person name="Nielsen R."/>
            <person name="Li D."/>
            <person name="Gu W."/>
            <person name="Yang Z."/>
            <person name="Xuan Z."/>
            <person name="Ryder O.A."/>
            <person name="Leung F.C."/>
            <person name="Zhou Y."/>
            <person name="Cao J."/>
            <person name="Sun X."/>
            <person name="Fu Y."/>
            <person name="Fang X."/>
            <person name="Guo X."/>
            <person name="Wang B."/>
            <person name="Hou R."/>
            <person name="Shen F."/>
            <person name="Mu B."/>
            <person name="Ni P."/>
            <person name="Lin R."/>
            <person name="Qian W."/>
            <person name="Wang G."/>
            <person name="Yu C."/>
            <person name="Nie W."/>
            <person name="Wang J."/>
            <person name="Wu Z."/>
            <person name="Liang H."/>
            <person name="Min J."/>
            <person name="Wu Q."/>
            <person name="Cheng S."/>
            <person name="Ruan J."/>
            <person name="Wang M."/>
            <person name="Shi Z."/>
            <person name="Wen M."/>
            <person name="Liu B."/>
            <person name="Ren X."/>
            <person name="Zheng H."/>
            <person name="Dong D."/>
            <person name="Cook K."/>
            <person name="Shan G."/>
            <person name="Zhang H."/>
            <person name="Kosiol C."/>
            <person name="Xie X."/>
            <person name="Lu Z."/>
            <person name="Zheng H."/>
            <person name="Li Y."/>
            <person name="Steiner C.C."/>
            <person name="Lam T.T."/>
            <person name="Lin S."/>
            <person name="Zhang Q."/>
            <person name="Li G."/>
            <person name="Tian J."/>
            <person name="Gong T."/>
            <person name="Liu H."/>
            <person name="Zhang D."/>
            <person name="Fang L."/>
            <person name="Ye C."/>
            <person name="Zhang J."/>
            <person name="Hu W."/>
            <person name="Xu A."/>
            <person name="Ren Y."/>
            <person name="Zhang G."/>
            <person name="Bruford M.W."/>
            <person name="Li Q."/>
            <person name="Ma L."/>
            <person name="Guo Y."/>
            <person name="An N."/>
            <person name="Hu Y."/>
            <person name="Zheng Y."/>
            <person name="Shi Y."/>
            <person name="Li Z."/>
            <person name="Liu Q."/>
            <person name="Chen Y."/>
            <person name="Zhao J."/>
            <person name="Qu N."/>
            <person name="Zhao S."/>
            <person name="Tian F."/>
            <person name="Wang X."/>
            <person name="Wang H."/>
            <person name="Xu L."/>
            <person name="Liu X."/>
            <person name="Vinar T."/>
            <person name="Wang Y."/>
            <person name="Lam T.W."/>
            <person name="Yiu S.M."/>
            <person name="Liu S."/>
            <person name="Zhang H."/>
            <person name="Li D."/>
            <person name="Huang Y."/>
            <person name="Wang X."/>
            <person name="Yang G."/>
            <person name="Jiang Z."/>
            <person name="Wang J."/>
            <person name="Qin N."/>
            <person name="Li L."/>
            <person name="Li J."/>
            <person name="Bolund L."/>
            <person name="Kristiansen K."/>
            <person name="Wong G.K."/>
            <person name="Olson M."/>
            <person name="Zhang X."/>
            <person name="Li S."/>
            <person name="Yang H."/>
            <person name="Wang J."/>
            <person name="Wang J."/>
        </authorList>
    </citation>
    <scope>NUCLEOTIDE SEQUENCE [LARGE SCALE GENOMIC DNA]</scope>
</reference>
<dbReference type="AlphaFoldDB" id="D2GX45"/>
<feature type="non-terminal residue" evidence="1">
    <location>
        <position position="93"/>
    </location>
</feature>
<feature type="non-terminal residue" evidence="1">
    <location>
        <position position="1"/>
    </location>
</feature>
<sequence>SAAKLLDKNPFSVSNPNPLLPSPASLQLAQLQAQLTLHRLKLAQTAVTSNTAAATVLNQVLSKVAMSQPLFNQLRHPSVISSPHSHTGAPQHA</sequence>